<keyword evidence="11" id="KW-0630">Potassium</keyword>
<evidence type="ECO:0000256" key="8">
    <source>
        <dbReference type="ARBA" id="ARBA00022729"/>
    </source>
</evidence>
<keyword evidence="20" id="KW-1185">Reference proteome</keyword>
<evidence type="ECO:0000256" key="9">
    <source>
        <dbReference type="ARBA" id="ARBA00022837"/>
    </source>
</evidence>
<evidence type="ECO:0000256" key="14">
    <source>
        <dbReference type="ARBA" id="ARBA00023065"/>
    </source>
</evidence>
<keyword evidence="16" id="KW-0739">Sodium transport</keyword>
<keyword evidence="7 17" id="KW-0812">Transmembrane</keyword>
<dbReference type="GO" id="GO:0005262">
    <property type="term" value="F:calcium channel activity"/>
    <property type="evidence" value="ECO:0007669"/>
    <property type="project" value="TreeGrafter"/>
</dbReference>
<feature type="transmembrane region" description="Helical" evidence="17">
    <location>
        <begin position="204"/>
        <end position="223"/>
    </location>
</feature>
<protein>
    <submittedName>
        <fullName evidence="19">CLUMA_CG003378, isoform A</fullName>
    </submittedName>
</protein>
<evidence type="ECO:0000256" key="10">
    <source>
        <dbReference type="ARBA" id="ARBA00022847"/>
    </source>
</evidence>
<comment type="subcellular location">
    <subcellularLocation>
        <location evidence="1">Membrane</location>
        <topology evidence="1">Multi-pass membrane protein</topology>
    </subcellularLocation>
</comment>
<evidence type="ECO:0000256" key="12">
    <source>
        <dbReference type="ARBA" id="ARBA00022989"/>
    </source>
</evidence>
<feature type="domain" description="Sodium/calcium exchanger membrane region" evidence="18">
    <location>
        <begin position="359"/>
        <end position="503"/>
    </location>
</feature>
<organism evidence="19 20">
    <name type="scientific">Clunio marinus</name>
    <dbReference type="NCBI Taxonomy" id="568069"/>
    <lineage>
        <taxon>Eukaryota</taxon>
        <taxon>Metazoa</taxon>
        <taxon>Ecdysozoa</taxon>
        <taxon>Arthropoda</taxon>
        <taxon>Hexapoda</taxon>
        <taxon>Insecta</taxon>
        <taxon>Pterygota</taxon>
        <taxon>Neoptera</taxon>
        <taxon>Endopterygota</taxon>
        <taxon>Diptera</taxon>
        <taxon>Nematocera</taxon>
        <taxon>Chironomoidea</taxon>
        <taxon>Chironomidae</taxon>
        <taxon>Clunio</taxon>
    </lineage>
</organism>
<evidence type="ECO:0000256" key="7">
    <source>
        <dbReference type="ARBA" id="ARBA00022692"/>
    </source>
</evidence>
<evidence type="ECO:0000313" key="20">
    <source>
        <dbReference type="Proteomes" id="UP000183832"/>
    </source>
</evidence>
<evidence type="ECO:0000256" key="15">
    <source>
        <dbReference type="ARBA" id="ARBA00023136"/>
    </source>
</evidence>
<evidence type="ECO:0000256" key="17">
    <source>
        <dbReference type="SAM" id="Phobius"/>
    </source>
</evidence>
<feature type="transmembrane region" description="Helical" evidence="17">
    <location>
        <begin position="386"/>
        <end position="408"/>
    </location>
</feature>
<evidence type="ECO:0000256" key="5">
    <source>
        <dbReference type="ARBA" id="ARBA00022538"/>
    </source>
</evidence>
<evidence type="ECO:0000256" key="4">
    <source>
        <dbReference type="ARBA" id="ARBA00022449"/>
    </source>
</evidence>
<dbReference type="GO" id="GO:0006874">
    <property type="term" value="P:intracellular calcium ion homeostasis"/>
    <property type="evidence" value="ECO:0007669"/>
    <property type="project" value="TreeGrafter"/>
</dbReference>
<dbReference type="EMBL" id="CVRI01000014">
    <property type="protein sequence ID" value="CRK89694.1"/>
    <property type="molecule type" value="Genomic_DNA"/>
</dbReference>
<feature type="transmembrane region" description="Helical" evidence="17">
    <location>
        <begin position="420"/>
        <end position="438"/>
    </location>
</feature>
<dbReference type="Pfam" id="PF01699">
    <property type="entry name" value="Na_Ca_ex"/>
    <property type="match status" value="2"/>
</dbReference>
<comment type="similarity">
    <text evidence="2">Belongs to the Ca(2+):cation antiporter (CaCA) (TC 2.A.19) family. SLC24A subfamily.</text>
</comment>
<dbReference type="GO" id="GO:0005886">
    <property type="term" value="C:plasma membrane"/>
    <property type="evidence" value="ECO:0007669"/>
    <property type="project" value="TreeGrafter"/>
</dbReference>
<evidence type="ECO:0000256" key="2">
    <source>
        <dbReference type="ARBA" id="ARBA00005364"/>
    </source>
</evidence>
<evidence type="ECO:0000256" key="11">
    <source>
        <dbReference type="ARBA" id="ARBA00022958"/>
    </source>
</evidence>
<feature type="transmembrane region" description="Helical" evidence="17">
    <location>
        <begin position="357"/>
        <end position="380"/>
    </location>
</feature>
<feature type="transmembrane region" description="Helical" evidence="17">
    <location>
        <begin position="458"/>
        <end position="479"/>
    </location>
</feature>
<evidence type="ECO:0000256" key="6">
    <source>
        <dbReference type="ARBA" id="ARBA00022568"/>
    </source>
</evidence>
<evidence type="ECO:0000256" key="3">
    <source>
        <dbReference type="ARBA" id="ARBA00022448"/>
    </source>
</evidence>
<dbReference type="AlphaFoldDB" id="A0A1J1HT96"/>
<dbReference type="PANTHER" id="PTHR10846">
    <property type="entry name" value="SODIUM/POTASSIUM/CALCIUM EXCHANGER"/>
    <property type="match status" value="1"/>
</dbReference>
<keyword evidence="15 17" id="KW-0472">Membrane</keyword>
<feature type="transmembrane region" description="Helical" evidence="17">
    <location>
        <begin position="170"/>
        <end position="192"/>
    </location>
</feature>
<accession>A0A1J1HT96</accession>
<keyword evidence="3" id="KW-0813">Transport</keyword>
<name>A0A1J1HT96_9DIPT</name>
<keyword evidence="5" id="KW-0633">Potassium transport</keyword>
<evidence type="ECO:0000313" key="19">
    <source>
        <dbReference type="EMBL" id="CRK89694.1"/>
    </source>
</evidence>
<evidence type="ECO:0000256" key="1">
    <source>
        <dbReference type="ARBA" id="ARBA00004141"/>
    </source>
</evidence>
<sequence>MERKIKIALFIQVAVILIGPGLYIMLTNVSIFIDNNNKDIDFTSRRLLNVKDQSARDDSELKIRIEPMNQKWDSNKTDEMAMKGDSTCDKFPRDLSKIARVLIYALASCYFFWMLAIVSDDYLIGSIAILCQKFNIKQDVASATIMAMATSAPELFISCVGTFITEGDIGIETVVGSAVFNVLAVPAFCGLVTRTETQLEWWPISRDCIFYGLSVIVFIAVIYDNQIMWYEAACLVLAYAIYLIIMYKNDLMAEKVMVLTQKFRHRLIRQSYHEIAEIAPLFSQKKSTIASMDGFVVNVKELSEPFVKVDESDNDCDYATSPWKVPTTDNTTIYYLKWPITFTLWCTIPDSRRFKNCYLLTFFCSALWICCISYIIVFITNDVDNAIGLTFMAAGTSLPEVFSSIIVTRQGYSSMGITNPLGSNIFDILLCLGLPWLVKTLFIPTKTGQRWIMLKSTGISYTMISLLSTLGMLLLLLVFNRFKLDRRVGIYCLISYITFFCFVSIFETNLLFLINVRSCSS</sequence>
<keyword evidence="9" id="KW-0106">Calcium</keyword>
<keyword evidence="6" id="KW-0109">Calcium transport</keyword>
<dbReference type="FunFam" id="1.20.1420.30:FF:000009">
    <property type="entry name" value="sodium/potassium/calcium exchanger 5 isoform X2"/>
    <property type="match status" value="1"/>
</dbReference>
<dbReference type="InterPro" id="IPR004837">
    <property type="entry name" value="NaCa_Exmemb"/>
</dbReference>
<dbReference type="InterPro" id="IPR044880">
    <property type="entry name" value="NCX_ion-bd_dom_sf"/>
</dbReference>
<dbReference type="NCBIfam" id="TIGR00367">
    <property type="entry name" value="calcium/sodium antiporter"/>
    <property type="match status" value="1"/>
</dbReference>
<dbReference type="Proteomes" id="UP000183832">
    <property type="component" value="Unassembled WGS sequence"/>
</dbReference>
<keyword evidence="10" id="KW-0769">Symport</keyword>
<dbReference type="GO" id="GO:0008273">
    <property type="term" value="F:calcium, potassium:sodium antiporter activity"/>
    <property type="evidence" value="ECO:0007669"/>
    <property type="project" value="TreeGrafter"/>
</dbReference>
<gene>
    <name evidence="19" type="primary">putative Sodium</name>
    <name evidence="19" type="synonym">calcium exchanger 5</name>
    <name evidence="19" type="synonym">potassium</name>
    <name evidence="19" type="ORF">CLUMA_CG003378</name>
</gene>
<dbReference type="GO" id="GO:0015293">
    <property type="term" value="F:symporter activity"/>
    <property type="evidence" value="ECO:0007669"/>
    <property type="project" value="UniProtKB-KW"/>
</dbReference>
<keyword evidence="14" id="KW-0406">Ion transport</keyword>
<dbReference type="STRING" id="568069.A0A1J1HT96"/>
<feature type="domain" description="Sodium/calcium exchanger membrane region" evidence="18">
    <location>
        <begin position="110"/>
        <end position="247"/>
    </location>
</feature>
<dbReference type="Gene3D" id="1.20.1420.30">
    <property type="entry name" value="NCX, central ion-binding region"/>
    <property type="match status" value="2"/>
</dbReference>
<feature type="transmembrane region" description="Helical" evidence="17">
    <location>
        <begin position="229"/>
        <end position="247"/>
    </location>
</feature>
<reference evidence="19 20" key="1">
    <citation type="submission" date="2015-04" db="EMBL/GenBank/DDBJ databases">
        <authorList>
            <person name="Syromyatnikov M.Y."/>
            <person name="Popov V.N."/>
        </authorList>
    </citation>
    <scope>NUCLEOTIDE SEQUENCE [LARGE SCALE GENOMIC DNA]</scope>
</reference>
<proteinExistence type="inferred from homology"/>
<dbReference type="PANTHER" id="PTHR10846:SF73">
    <property type="entry name" value="SODIUM_CALCIUM EXCHANGER MEMBRANE REGION DOMAIN-CONTAINING PROTEIN"/>
    <property type="match status" value="1"/>
</dbReference>
<evidence type="ECO:0000256" key="16">
    <source>
        <dbReference type="ARBA" id="ARBA00023201"/>
    </source>
</evidence>
<evidence type="ECO:0000256" key="13">
    <source>
        <dbReference type="ARBA" id="ARBA00023053"/>
    </source>
</evidence>
<keyword evidence="8" id="KW-0732">Signal</keyword>
<dbReference type="InterPro" id="IPR004481">
    <property type="entry name" value="K/Na/Ca-exchanger"/>
</dbReference>
<keyword evidence="4" id="KW-0050">Antiport</keyword>
<keyword evidence="12 17" id="KW-1133">Transmembrane helix</keyword>
<evidence type="ECO:0000259" key="18">
    <source>
        <dbReference type="Pfam" id="PF01699"/>
    </source>
</evidence>
<feature type="transmembrane region" description="Helical" evidence="17">
    <location>
        <begin position="7"/>
        <end position="26"/>
    </location>
</feature>
<keyword evidence="13" id="KW-0915">Sodium</keyword>
<dbReference type="OrthoDB" id="2127281at2759"/>
<feature type="transmembrane region" description="Helical" evidence="17">
    <location>
        <begin position="491"/>
        <end position="514"/>
    </location>
</feature>
<feature type="transmembrane region" description="Helical" evidence="17">
    <location>
        <begin position="101"/>
        <end position="119"/>
    </location>
</feature>